<evidence type="ECO:0000256" key="1">
    <source>
        <dbReference type="ARBA" id="ARBA00004651"/>
    </source>
</evidence>
<dbReference type="PANTHER" id="PTHR35007:SF2">
    <property type="entry name" value="PILUS ASSEMBLE PROTEIN"/>
    <property type="match status" value="1"/>
</dbReference>
<evidence type="ECO:0000256" key="2">
    <source>
        <dbReference type="ARBA" id="ARBA00022475"/>
    </source>
</evidence>
<evidence type="ECO:0000313" key="8">
    <source>
        <dbReference type="EMBL" id="RPE67077.1"/>
    </source>
</evidence>
<dbReference type="Pfam" id="PF00482">
    <property type="entry name" value="T2SSF"/>
    <property type="match status" value="1"/>
</dbReference>
<dbReference type="OrthoDB" id="9810662at2"/>
<accession>A0A3N4UQ04</accession>
<evidence type="ECO:0000256" key="3">
    <source>
        <dbReference type="ARBA" id="ARBA00022692"/>
    </source>
</evidence>
<keyword evidence="3 6" id="KW-0812">Transmembrane</keyword>
<dbReference type="PANTHER" id="PTHR35007">
    <property type="entry name" value="INTEGRAL MEMBRANE PROTEIN-RELATED"/>
    <property type="match status" value="1"/>
</dbReference>
<sequence>MLDFFTAIFGEQLGPFGPLILMGVLGVVLMLIAAPALLKKRNDPLDRLRAQVRGETQAHDAKNSKKTRLRDVQKKDKLEKYAGFLEPQDEEEYSAVQLKLIQAGYRGKNAVRMYHFAQFALGLGLLAFGMILALIKSGNAEVTTQSMILTVLIPAAIGYMAPKYWITRRVETRKEEITNGFPDSLDLMLVCVEAGQSLDQSIVRVAREIRAGFPALADEFEIVSYEIKAGKDKINVLRDMADRAGVADVASFVTVLIQSQAFGTSIADALRIYANEMRDKRVMRAEEKANTLPTKMTLATMMLTVPPLLIILIGPSVYDISVLLGSSSF</sequence>
<keyword evidence="9" id="KW-1185">Reference proteome</keyword>
<organism evidence="8 9">
    <name type="scientific">Pacificibacter maritimus</name>
    <dbReference type="NCBI Taxonomy" id="762213"/>
    <lineage>
        <taxon>Bacteria</taxon>
        <taxon>Pseudomonadati</taxon>
        <taxon>Pseudomonadota</taxon>
        <taxon>Alphaproteobacteria</taxon>
        <taxon>Rhodobacterales</taxon>
        <taxon>Roseobacteraceae</taxon>
        <taxon>Pacificibacter</taxon>
    </lineage>
</organism>
<keyword evidence="2" id="KW-1003">Cell membrane</keyword>
<proteinExistence type="predicted"/>
<gene>
    <name evidence="8" type="ORF">EDD53_1481</name>
</gene>
<keyword evidence="5 6" id="KW-0472">Membrane</keyword>
<comment type="subcellular location">
    <subcellularLocation>
        <location evidence="1">Cell membrane</location>
        <topology evidence="1">Multi-pass membrane protein</topology>
    </subcellularLocation>
</comment>
<feature type="domain" description="Type II secretion system protein GspF" evidence="7">
    <location>
        <begin position="185"/>
        <end position="313"/>
    </location>
</feature>
<evidence type="ECO:0000313" key="9">
    <source>
        <dbReference type="Proteomes" id="UP000269689"/>
    </source>
</evidence>
<dbReference type="InterPro" id="IPR018076">
    <property type="entry name" value="T2SS_GspF_dom"/>
</dbReference>
<reference evidence="8 9" key="1">
    <citation type="submission" date="2018-11" db="EMBL/GenBank/DDBJ databases">
        <title>Genomic Encyclopedia of Type Strains, Phase IV (KMG-IV): sequencing the most valuable type-strain genomes for metagenomic binning, comparative biology and taxonomic classification.</title>
        <authorList>
            <person name="Goeker M."/>
        </authorList>
    </citation>
    <scope>NUCLEOTIDE SEQUENCE [LARGE SCALE GENOMIC DNA]</scope>
    <source>
        <strain evidence="8 9">DSM 104731</strain>
    </source>
</reference>
<feature type="transmembrane region" description="Helical" evidence="6">
    <location>
        <begin position="147"/>
        <end position="166"/>
    </location>
</feature>
<protein>
    <submittedName>
        <fullName evidence="8">Tight adherence protein C</fullName>
    </submittedName>
</protein>
<evidence type="ECO:0000256" key="5">
    <source>
        <dbReference type="ARBA" id="ARBA00023136"/>
    </source>
</evidence>
<feature type="transmembrane region" description="Helical" evidence="6">
    <location>
        <begin position="20"/>
        <end position="38"/>
    </location>
</feature>
<evidence type="ECO:0000259" key="7">
    <source>
        <dbReference type="Pfam" id="PF00482"/>
    </source>
</evidence>
<feature type="transmembrane region" description="Helical" evidence="6">
    <location>
        <begin position="298"/>
        <end position="318"/>
    </location>
</feature>
<evidence type="ECO:0000256" key="6">
    <source>
        <dbReference type="SAM" id="Phobius"/>
    </source>
</evidence>
<evidence type="ECO:0000256" key="4">
    <source>
        <dbReference type="ARBA" id="ARBA00022989"/>
    </source>
</evidence>
<name>A0A3N4UQ04_9RHOB</name>
<dbReference type="RefSeq" id="WP_123792562.1">
    <property type="nucleotide sequence ID" value="NZ_RKQK01000002.1"/>
</dbReference>
<dbReference type="EMBL" id="RKQK01000002">
    <property type="protein sequence ID" value="RPE67077.1"/>
    <property type="molecule type" value="Genomic_DNA"/>
</dbReference>
<comment type="caution">
    <text evidence="8">The sequence shown here is derived from an EMBL/GenBank/DDBJ whole genome shotgun (WGS) entry which is preliminary data.</text>
</comment>
<dbReference type="GO" id="GO:0005886">
    <property type="term" value="C:plasma membrane"/>
    <property type="evidence" value="ECO:0007669"/>
    <property type="project" value="UniProtKB-SubCell"/>
</dbReference>
<dbReference type="Proteomes" id="UP000269689">
    <property type="component" value="Unassembled WGS sequence"/>
</dbReference>
<keyword evidence="4 6" id="KW-1133">Transmembrane helix</keyword>
<feature type="transmembrane region" description="Helical" evidence="6">
    <location>
        <begin position="116"/>
        <end position="135"/>
    </location>
</feature>
<dbReference type="AlphaFoldDB" id="A0A3N4UQ04"/>